<evidence type="ECO:0000313" key="3">
    <source>
        <dbReference type="Proteomes" id="UP000186817"/>
    </source>
</evidence>
<sequence>MPSVGESRYNPNQRGSGAPVLVEATGSAVCFAQVKVSGARSLDSAKVSLSAASRLNMAKEMMITSRTVTTKVPPFYDGRSRWFAYEDAIDDWCDITELHGDKRGRAANMFLYRFQKFMNLKAWNDTYLPITEPMNVEEDALQRRLVPKTMQYTTTTQSHDGKKTSGPSVAETEKFQEQLQKSFVKVRMQFEKDTERLEEETAQHCEAQKEVFTQLQAAIANTRAHTGCGEGAGPGARGHQRRVATVAGIVRAGARRDDGGGPCSQIGETVTGDFLEQPRRGQTSQHALAGRFMEQAFNMAIHSSAMLQTDDEDDLISKLHGQQKKGAVMGATLTVASVLLLLWGNGNWAQPWRLAAVYFESKIADMGRPWSWTPGHLEDGDLGFYFFLNQDTGMTDGDDGGEGHLTTGMTSVQGNATTPWAFEGVKMETKILTLNAQSLSGKRRNYEDQLGQLGCNIPYFQETTGQFGVCGRRLLRLATDSAKHWGTAVWISKTRGVMLREGKPCVVQEEDVLVVREPPRLRILAINATLQGGDHSSTLGARREVALARDLRSTRVSQAAWPIEIHTKMANIWPHVRKMLGCGSRPPPAGGYHCARTTEPNIALTTLDPNKNRMAAILDLSGPSWRQGDTSDQDVQSLAQKHVILYDLVAGAVQWITDKIKKRIHQESRPAYSNWPMRRVRKVVIPAQSQAAGIGGRQARPVSRPLPELKDAAGNQVGMLQTEQKWLHQLRRDVEWLTQAAGIGGRQARPVSRPLPELKDAAGNQVGMLQTEQKWLHQLRRDVEWLTSDPGKCPRWGSTLAGVAPFVGACSQAGASALEVAPGHGSRGGLMQEASKLQAFMLTNSKSPGSHCPIKRKGPEEDKAGSFQLAERKAASGRVSRWECLQVEGEASRYESCEVMSEEVCVSGVPADCVCDAVGEHDFELTPPTPTRDRKTGGGFVDIGQFDSLSLRRFPPMS</sequence>
<feature type="region of interest" description="Disordered" evidence="1">
    <location>
        <begin position="846"/>
        <end position="865"/>
    </location>
</feature>
<accession>A0A1Q9DGA2</accession>
<dbReference type="EMBL" id="LSRX01000552">
    <property type="protein sequence ID" value="OLP94216.1"/>
    <property type="molecule type" value="Genomic_DNA"/>
</dbReference>
<protein>
    <submittedName>
        <fullName evidence="2">Uncharacterized protein</fullName>
    </submittedName>
</protein>
<name>A0A1Q9DGA2_SYMMI</name>
<comment type="caution">
    <text evidence="2">The sequence shown here is derived from an EMBL/GenBank/DDBJ whole genome shotgun (WGS) entry which is preliminary data.</text>
</comment>
<dbReference type="AlphaFoldDB" id="A0A1Q9DGA2"/>
<evidence type="ECO:0000313" key="2">
    <source>
        <dbReference type="EMBL" id="OLP94216.1"/>
    </source>
</evidence>
<reference evidence="2 3" key="1">
    <citation type="submission" date="2016-02" db="EMBL/GenBank/DDBJ databases">
        <title>Genome analysis of coral dinoflagellate symbionts highlights evolutionary adaptations to a symbiotic lifestyle.</title>
        <authorList>
            <person name="Aranda M."/>
            <person name="Li Y."/>
            <person name="Liew Y.J."/>
            <person name="Baumgarten S."/>
            <person name="Simakov O."/>
            <person name="Wilson M."/>
            <person name="Piel J."/>
            <person name="Ashoor H."/>
            <person name="Bougouffa S."/>
            <person name="Bajic V.B."/>
            <person name="Ryu T."/>
            <person name="Ravasi T."/>
            <person name="Bayer T."/>
            <person name="Micklem G."/>
            <person name="Kim H."/>
            <person name="Bhak J."/>
            <person name="Lajeunesse T.C."/>
            <person name="Voolstra C.R."/>
        </authorList>
    </citation>
    <scope>NUCLEOTIDE SEQUENCE [LARGE SCALE GENOMIC DNA]</scope>
    <source>
        <strain evidence="2 3">CCMP2467</strain>
    </source>
</reference>
<organism evidence="2 3">
    <name type="scientific">Symbiodinium microadriaticum</name>
    <name type="common">Dinoflagellate</name>
    <name type="synonym">Zooxanthella microadriatica</name>
    <dbReference type="NCBI Taxonomy" id="2951"/>
    <lineage>
        <taxon>Eukaryota</taxon>
        <taxon>Sar</taxon>
        <taxon>Alveolata</taxon>
        <taxon>Dinophyceae</taxon>
        <taxon>Suessiales</taxon>
        <taxon>Symbiodiniaceae</taxon>
        <taxon>Symbiodinium</taxon>
    </lineage>
</organism>
<gene>
    <name evidence="2" type="ORF">AK812_SmicGene23798</name>
</gene>
<proteinExistence type="predicted"/>
<feature type="region of interest" description="Disordered" evidence="1">
    <location>
        <begin position="153"/>
        <end position="174"/>
    </location>
</feature>
<evidence type="ECO:0000256" key="1">
    <source>
        <dbReference type="SAM" id="MobiDB-lite"/>
    </source>
</evidence>
<keyword evidence="3" id="KW-1185">Reference proteome</keyword>
<dbReference type="Proteomes" id="UP000186817">
    <property type="component" value="Unassembled WGS sequence"/>
</dbReference>
<dbReference type="OrthoDB" id="10350948at2759"/>